<geneLocation type="plasmid" evidence="4">
    <name>pCBMA213_1</name>
</geneLocation>
<evidence type="ECO:0000256" key="1">
    <source>
        <dbReference type="ARBA" id="ARBA00023125"/>
    </source>
</evidence>
<name>A0A343VRE2_9MYCO</name>
<feature type="domain" description="Cas12f1-like TNB" evidence="3">
    <location>
        <begin position="426"/>
        <end position="488"/>
    </location>
</feature>
<keyword evidence="1" id="KW-0238">DNA-binding</keyword>
<feature type="compositionally biased region" description="Polar residues" evidence="2">
    <location>
        <begin position="538"/>
        <end position="549"/>
    </location>
</feature>
<feature type="compositionally biased region" description="Polar residues" evidence="2">
    <location>
        <begin position="566"/>
        <end position="576"/>
    </location>
</feature>
<dbReference type="InterPro" id="IPR010095">
    <property type="entry name" value="Cas12f1-like_TNB"/>
</dbReference>
<evidence type="ECO:0000259" key="3">
    <source>
        <dbReference type="Pfam" id="PF07282"/>
    </source>
</evidence>
<organism evidence="4">
    <name type="scientific">Mycolicibacterium sp. CBMA 213</name>
    <dbReference type="NCBI Taxonomy" id="1968788"/>
    <lineage>
        <taxon>Bacteria</taxon>
        <taxon>Bacillati</taxon>
        <taxon>Actinomycetota</taxon>
        <taxon>Actinomycetes</taxon>
        <taxon>Mycobacteriales</taxon>
        <taxon>Mycobacteriaceae</taxon>
        <taxon>Mycolicibacterium</taxon>
    </lineage>
</organism>
<keyword evidence="4" id="KW-0614">Plasmid</keyword>
<dbReference type="Pfam" id="PF07282">
    <property type="entry name" value="Cas12f1-like_TNB"/>
    <property type="match status" value="1"/>
</dbReference>
<dbReference type="GO" id="GO:0003677">
    <property type="term" value="F:DNA binding"/>
    <property type="evidence" value="ECO:0007669"/>
    <property type="project" value="UniProtKB-KW"/>
</dbReference>
<evidence type="ECO:0000313" key="4">
    <source>
        <dbReference type="EMBL" id="AVN58466.1"/>
    </source>
</evidence>
<dbReference type="RefSeq" id="WP_237025299.1">
    <property type="nucleotide sequence ID" value="NZ_MF600313.1"/>
</dbReference>
<feature type="region of interest" description="Disordered" evidence="2">
    <location>
        <begin position="516"/>
        <end position="593"/>
    </location>
</feature>
<protein>
    <recommendedName>
        <fullName evidence="3">Cas12f1-like TNB domain-containing protein</fullName>
    </recommendedName>
</protein>
<feature type="compositionally biased region" description="Basic residues" evidence="2">
    <location>
        <begin position="517"/>
        <end position="537"/>
    </location>
</feature>
<sequence length="593" mass="63747">MADSVSGAVVVQSAVPLRIAAAVDEVTGEVIDVDARIGWLLDMVERLSVALMQSCWRPATFTALHAGVDALGRKLPSTAAVVAARLGWVPAPPVGVYVPSRVVRLAQANVVPVLKTMAFRDALIPQVVAALDEQGRLDRHRLGDSQARYVTAAFLRNLSRQLRRAGDKPIASVTEIQDPPTVARIARLGAADRSLAELDTSDRSGVWLRLKLPTCPAPAGRDEWSWCRLWCPIPPHLKGRDIARWHLPTVSTQRGKPLLRFAITETVPEPATAAATAALGIDWSPASLGAATMVADRGGQLVTDAATLVYDDRGLSVRLARLQSEGQALTGKIARLSNLAANAPESTKPQLSAKITVLQENRRALGAKRSRINRDMAFDFAATMTAMATASGAGVIAVEDLRDLEARGRGPVNNNRSAQSARRRAVAALEHTAAKAGLEVVMCPPRGTSANCPSCDQELTRPGGYHTATCTPCGIHRANRDQIAGQNIAKRVLLAKANIKRPKGKPKRITTVEHQPIHKTRHKTTATPKQRRHKRTRNSTPIARTSGQCLPNLPARAASVWDRDQQPTPVASTSAQPIPDTRDTPVSASARDR</sequence>
<reference evidence="4" key="1">
    <citation type="journal article" date="2018" name="Front. Microbiol.">
        <title>Beyond the Limits: tRNA Array Units in Mycobacterium Genomes.</title>
        <authorList>
            <person name="Morgado S.M."/>
            <person name="Vicente A.C."/>
        </authorList>
    </citation>
    <scope>NUCLEOTIDE SEQUENCE</scope>
    <source>
        <strain evidence="4">CBMA 213</strain>
        <plasmid evidence="4">pCBMA213_1</plasmid>
    </source>
</reference>
<evidence type="ECO:0000256" key="2">
    <source>
        <dbReference type="SAM" id="MobiDB-lite"/>
    </source>
</evidence>
<dbReference type="AlphaFoldDB" id="A0A343VRE2"/>
<accession>A0A343VRE2</accession>
<gene>
    <name evidence="4" type="ORF">B5P44_p00171</name>
</gene>
<proteinExistence type="predicted"/>
<dbReference type="EMBL" id="MF600313">
    <property type="protein sequence ID" value="AVN58466.1"/>
    <property type="molecule type" value="Genomic_DNA"/>
</dbReference>